<gene>
    <name evidence="4" type="ORF">HMPREF1541_04913</name>
</gene>
<dbReference type="OrthoDB" id="71302at2759"/>
<dbReference type="SMART" id="SM00353">
    <property type="entry name" value="HLH"/>
    <property type="match status" value="1"/>
</dbReference>
<dbReference type="Proteomes" id="UP000030752">
    <property type="component" value="Unassembled WGS sequence"/>
</dbReference>
<dbReference type="GO" id="GO:0046983">
    <property type="term" value="F:protein dimerization activity"/>
    <property type="evidence" value="ECO:0007669"/>
    <property type="project" value="InterPro"/>
</dbReference>
<dbReference type="HOGENOM" id="CLU_046871_3_0_1"/>
<organism evidence="4 5">
    <name type="scientific">Cyphellophora europaea (strain CBS 101466)</name>
    <name type="common">Phialophora europaea</name>
    <dbReference type="NCBI Taxonomy" id="1220924"/>
    <lineage>
        <taxon>Eukaryota</taxon>
        <taxon>Fungi</taxon>
        <taxon>Dikarya</taxon>
        <taxon>Ascomycota</taxon>
        <taxon>Pezizomycotina</taxon>
        <taxon>Eurotiomycetes</taxon>
        <taxon>Chaetothyriomycetidae</taxon>
        <taxon>Chaetothyriales</taxon>
        <taxon>Cyphellophoraceae</taxon>
        <taxon>Cyphellophora</taxon>
    </lineage>
</organism>
<feature type="compositionally biased region" description="Polar residues" evidence="2">
    <location>
        <begin position="34"/>
        <end position="62"/>
    </location>
</feature>
<proteinExistence type="predicted"/>
<dbReference type="AlphaFoldDB" id="W2RY77"/>
<sequence length="243" mass="27418">MAQPSNKRKRGNDDLGRNVKENKSTNPEEDFSASLLQIASDDNQRTAQQALSHQEVLAQSVSYPDPAFDASGLDAFGNTSPSQALSTPQNHNLYTGVGQTSNTGDGVKPSVGTPEWHQARKDSHKEVERRRREVINEGIEHLAKIVPGPDKNKGAILQRTHNWITDMQEKERKWENERQITQLALDELTKRNETLRNSNRQAWNESNKWQQRCRDLGGEFDDYDSHGPQFDDANDLDSSLPTS</sequence>
<dbReference type="EMBL" id="KB822720">
    <property type="protein sequence ID" value="ETN40634.1"/>
    <property type="molecule type" value="Genomic_DNA"/>
</dbReference>
<accession>W2RY77</accession>
<dbReference type="PANTHER" id="PTHR47787">
    <property type="entry name" value="CENTROMERE-BINDING PROTEIN 1"/>
    <property type="match status" value="1"/>
</dbReference>
<feature type="region of interest" description="Disordered" evidence="2">
    <location>
        <begin position="216"/>
        <end position="243"/>
    </location>
</feature>
<dbReference type="STRING" id="1220924.W2RY77"/>
<feature type="domain" description="BHLH" evidence="3">
    <location>
        <begin position="119"/>
        <end position="191"/>
    </location>
</feature>
<feature type="compositionally biased region" description="Basic residues" evidence="2">
    <location>
        <begin position="1"/>
        <end position="10"/>
    </location>
</feature>
<reference evidence="4 5" key="1">
    <citation type="submission" date="2013-03" db="EMBL/GenBank/DDBJ databases">
        <title>The Genome Sequence of Phialophora europaea CBS 101466.</title>
        <authorList>
            <consortium name="The Broad Institute Genomics Platform"/>
            <person name="Cuomo C."/>
            <person name="de Hoog S."/>
            <person name="Gorbushina A."/>
            <person name="Walker B."/>
            <person name="Young S.K."/>
            <person name="Zeng Q."/>
            <person name="Gargeya S."/>
            <person name="Fitzgerald M."/>
            <person name="Haas B."/>
            <person name="Abouelleil A."/>
            <person name="Allen A.W."/>
            <person name="Alvarado L."/>
            <person name="Arachchi H.M."/>
            <person name="Berlin A.M."/>
            <person name="Chapman S.B."/>
            <person name="Gainer-Dewar J."/>
            <person name="Goldberg J."/>
            <person name="Griggs A."/>
            <person name="Gujja S."/>
            <person name="Hansen M."/>
            <person name="Howarth C."/>
            <person name="Imamovic A."/>
            <person name="Ireland A."/>
            <person name="Larimer J."/>
            <person name="McCowan C."/>
            <person name="Murphy C."/>
            <person name="Pearson M."/>
            <person name="Poon T.W."/>
            <person name="Priest M."/>
            <person name="Roberts A."/>
            <person name="Saif S."/>
            <person name="Shea T."/>
            <person name="Sisk P."/>
            <person name="Sykes S."/>
            <person name="Wortman J."/>
            <person name="Nusbaum C."/>
            <person name="Birren B."/>
        </authorList>
    </citation>
    <scope>NUCLEOTIDE SEQUENCE [LARGE SCALE GENOMIC DNA]</scope>
    <source>
        <strain evidence="4 5">CBS 101466</strain>
    </source>
</reference>
<feature type="compositionally biased region" description="Polar residues" evidence="2">
    <location>
        <begin position="77"/>
        <end position="104"/>
    </location>
</feature>
<evidence type="ECO:0000256" key="1">
    <source>
        <dbReference type="SAM" id="Coils"/>
    </source>
</evidence>
<dbReference type="GO" id="GO:0003700">
    <property type="term" value="F:DNA-binding transcription factor activity"/>
    <property type="evidence" value="ECO:0007669"/>
    <property type="project" value="TreeGrafter"/>
</dbReference>
<dbReference type="eggNOG" id="KOG1318">
    <property type="taxonomic scope" value="Eukaryota"/>
</dbReference>
<dbReference type="PROSITE" id="PS50888">
    <property type="entry name" value="BHLH"/>
    <property type="match status" value="1"/>
</dbReference>
<dbReference type="Gene3D" id="4.10.280.10">
    <property type="entry name" value="Helix-loop-helix DNA-binding domain"/>
    <property type="match status" value="1"/>
</dbReference>
<keyword evidence="1" id="KW-0175">Coiled coil</keyword>
<feature type="compositionally biased region" description="Basic and acidic residues" evidence="2">
    <location>
        <begin position="11"/>
        <end position="23"/>
    </location>
</feature>
<evidence type="ECO:0000313" key="4">
    <source>
        <dbReference type="EMBL" id="ETN40634.1"/>
    </source>
</evidence>
<feature type="region of interest" description="Disordered" evidence="2">
    <location>
        <begin position="1"/>
        <end position="128"/>
    </location>
</feature>
<dbReference type="GeneID" id="19972252"/>
<dbReference type="SUPFAM" id="SSF47459">
    <property type="entry name" value="HLH, helix-loop-helix DNA-binding domain"/>
    <property type="match status" value="1"/>
</dbReference>
<evidence type="ECO:0000313" key="5">
    <source>
        <dbReference type="Proteomes" id="UP000030752"/>
    </source>
</evidence>
<feature type="compositionally biased region" description="Basic and acidic residues" evidence="2">
    <location>
        <begin position="117"/>
        <end position="128"/>
    </location>
</feature>
<feature type="coiled-coil region" evidence="1">
    <location>
        <begin position="171"/>
        <end position="198"/>
    </location>
</feature>
<dbReference type="InterPro" id="IPR011598">
    <property type="entry name" value="bHLH_dom"/>
</dbReference>
<dbReference type="Pfam" id="PF00010">
    <property type="entry name" value="HLH"/>
    <property type="match status" value="1"/>
</dbReference>
<dbReference type="PANTHER" id="PTHR47787:SF1">
    <property type="entry name" value="CENTROMERE-BINDING PROTEIN 1"/>
    <property type="match status" value="1"/>
</dbReference>
<evidence type="ECO:0000256" key="2">
    <source>
        <dbReference type="SAM" id="MobiDB-lite"/>
    </source>
</evidence>
<name>W2RY77_CYPE1</name>
<dbReference type="InParanoid" id="W2RY77"/>
<dbReference type="InterPro" id="IPR036638">
    <property type="entry name" value="HLH_DNA-bd_sf"/>
</dbReference>
<keyword evidence="5" id="KW-1185">Reference proteome</keyword>
<dbReference type="VEuPathDB" id="FungiDB:HMPREF1541_04913"/>
<protein>
    <recommendedName>
        <fullName evidence="3">BHLH domain-containing protein</fullName>
    </recommendedName>
</protein>
<dbReference type="RefSeq" id="XP_008717477.1">
    <property type="nucleotide sequence ID" value="XM_008719255.1"/>
</dbReference>
<dbReference type="GO" id="GO:0005634">
    <property type="term" value="C:nucleus"/>
    <property type="evidence" value="ECO:0007669"/>
    <property type="project" value="TreeGrafter"/>
</dbReference>
<evidence type="ECO:0000259" key="3">
    <source>
        <dbReference type="PROSITE" id="PS50888"/>
    </source>
</evidence>